<evidence type="ECO:0000256" key="8">
    <source>
        <dbReference type="SAM" id="Phobius"/>
    </source>
</evidence>
<keyword evidence="7 8" id="KW-0472">Membrane</keyword>
<sequence>MTGGTAAADPATELAEVRRVLAGRARRRWSILAAATLVAVALAWLGTVHGITDITTGRLAATLLPGADRWAQPLDWSEWTALVDLRLPRIAMAIAAGAGLAWCGCGMQIITGNPMASPFTTGISNAAAFGAALAILGTFTIAGSAMTATVVMAFVMAAACSAVVMGLASIGRMGPTILILSGIALSYLFAAATAVLQYVSDEQDLSAIVRWTFGDLGRANWSQITLVAVIVGVAGGFMQARAGWYMRMAAGDETAFSLGVPVRRLRTQTMVLVTLVAATVISITGVIGFVGLVAPHIAALLVGADERYRLPLAGVVGAALVLGADLVGRTIVSPVIVPVGIVVSFLGVPMFLWLIIREGAWSRR</sequence>
<evidence type="ECO:0000313" key="10">
    <source>
        <dbReference type="Proteomes" id="UP001418444"/>
    </source>
</evidence>
<feature type="transmembrane region" description="Helical" evidence="8">
    <location>
        <begin position="29"/>
        <end position="51"/>
    </location>
</feature>
<proteinExistence type="inferred from homology"/>
<evidence type="ECO:0000256" key="5">
    <source>
        <dbReference type="ARBA" id="ARBA00022692"/>
    </source>
</evidence>
<dbReference type="Proteomes" id="UP001418444">
    <property type="component" value="Unassembled WGS sequence"/>
</dbReference>
<gene>
    <name evidence="9" type="ORF">GCM10022231_13020</name>
</gene>
<dbReference type="PANTHER" id="PTHR30472:SF25">
    <property type="entry name" value="ABC TRANSPORTER PERMEASE PROTEIN MJ0876-RELATED"/>
    <property type="match status" value="1"/>
</dbReference>
<dbReference type="Gene3D" id="1.10.3470.10">
    <property type="entry name" value="ABC transporter involved in vitamin B12 uptake, BtuC"/>
    <property type="match status" value="1"/>
</dbReference>
<feature type="transmembrane region" description="Helical" evidence="8">
    <location>
        <begin position="177"/>
        <end position="199"/>
    </location>
</feature>
<protein>
    <submittedName>
        <fullName evidence="9">Iron ABC transporter permease</fullName>
    </submittedName>
</protein>
<feature type="transmembrane region" description="Helical" evidence="8">
    <location>
        <begin position="148"/>
        <end position="170"/>
    </location>
</feature>
<keyword evidence="3" id="KW-0813">Transport</keyword>
<reference evidence="10" key="1">
    <citation type="journal article" date="2019" name="Int. J. Syst. Evol. Microbiol.">
        <title>The Global Catalogue of Microorganisms (GCM) 10K type strain sequencing project: providing services to taxonomists for standard genome sequencing and annotation.</title>
        <authorList>
            <consortium name="The Broad Institute Genomics Platform"/>
            <consortium name="The Broad Institute Genome Sequencing Center for Infectious Disease"/>
            <person name="Wu L."/>
            <person name="Ma J."/>
        </authorList>
    </citation>
    <scope>NUCLEOTIDE SEQUENCE [LARGE SCALE GENOMIC DNA]</scope>
    <source>
        <strain evidence="10">JCM 16923</strain>
    </source>
</reference>
<comment type="subcellular location">
    <subcellularLocation>
        <location evidence="1">Cell membrane</location>
        <topology evidence="1">Multi-pass membrane protein</topology>
    </subcellularLocation>
</comment>
<comment type="caution">
    <text evidence="9">The sequence shown here is derived from an EMBL/GenBank/DDBJ whole genome shotgun (WGS) entry which is preliminary data.</text>
</comment>
<feature type="transmembrane region" description="Helical" evidence="8">
    <location>
        <begin position="90"/>
        <end position="110"/>
    </location>
</feature>
<evidence type="ECO:0000313" key="9">
    <source>
        <dbReference type="EMBL" id="GAA3955748.1"/>
    </source>
</evidence>
<keyword evidence="6 8" id="KW-1133">Transmembrane helix</keyword>
<feature type="transmembrane region" description="Helical" evidence="8">
    <location>
        <begin position="122"/>
        <end position="142"/>
    </location>
</feature>
<dbReference type="CDD" id="cd06550">
    <property type="entry name" value="TM_ABC_iron-siderophores_like"/>
    <property type="match status" value="1"/>
</dbReference>
<feature type="transmembrane region" description="Helical" evidence="8">
    <location>
        <begin position="271"/>
        <end position="298"/>
    </location>
</feature>
<keyword evidence="5 8" id="KW-0812">Transmembrane</keyword>
<evidence type="ECO:0000256" key="3">
    <source>
        <dbReference type="ARBA" id="ARBA00022448"/>
    </source>
</evidence>
<keyword evidence="10" id="KW-1185">Reference proteome</keyword>
<dbReference type="InterPro" id="IPR037294">
    <property type="entry name" value="ABC_BtuC-like"/>
</dbReference>
<organism evidence="9 10">
    <name type="scientific">Gordonia caeni</name>
    <dbReference type="NCBI Taxonomy" id="1007097"/>
    <lineage>
        <taxon>Bacteria</taxon>
        <taxon>Bacillati</taxon>
        <taxon>Actinomycetota</taxon>
        <taxon>Actinomycetes</taxon>
        <taxon>Mycobacteriales</taxon>
        <taxon>Gordoniaceae</taxon>
        <taxon>Gordonia</taxon>
    </lineage>
</organism>
<dbReference type="RefSeq" id="WP_344781843.1">
    <property type="nucleotide sequence ID" value="NZ_BAAAZW010000003.1"/>
</dbReference>
<evidence type="ECO:0000256" key="1">
    <source>
        <dbReference type="ARBA" id="ARBA00004651"/>
    </source>
</evidence>
<dbReference type="Pfam" id="PF01032">
    <property type="entry name" value="FecCD"/>
    <property type="match status" value="1"/>
</dbReference>
<evidence type="ECO:0000256" key="4">
    <source>
        <dbReference type="ARBA" id="ARBA00022475"/>
    </source>
</evidence>
<dbReference type="EMBL" id="BAAAZW010000003">
    <property type="protein sequence ID" value="GAA3955748.1"/>
    <property type="molecule type" value="Genomic_DNA"/>
</dbReference>
<dbReference type="SUPFAM" id="SSF81345">
    <property type="entry name" value="ABC transporter involved in vitamin B12 uptake, BtuC"/>
    <property type="match status" value="1"/>
</dbReference>
<dbReference type="PANTHER" id="PTHR30472">
    <property type="entry name" value="FERRIC ENTEROBACTIN TRANSPORT SYSTEM PERMEASE PROTEIN"/>
    <property type="match status" value="1"/>
</dbReference>
<keyword evidence="4" id="KW-1003">Cell membrane</keyword>
<evidence type="ECO:0000256" key="2">
    <source>
        <dbReference type="ARBA" id="ARBA00007935"/>
    </source>
</evidence>
<evidence type="ECO:0000256" key="6">
    <source>
        <dbReference type="ARBA" id="ARBA00022989"/>
    </source>
</evidence>
<feature type="transmembrane region" description="Helical" evidence="8">
    <location>
        <begin position="335"/>
        <end position="356"/>
    </location>
</feature>
<feature type="transmembrane region" description="Helical" evidence="8">
    <location>
        <begin position="219"/>
        <end position="238"/>
    </location>
</feature>
<evidence type="ECO:0000256" key="7">
    <source>
        <dbReference type="ARBA" id="ARBA00023136"/>
    </source>
</evidence>
<accession>A0ABP7NWZ6</accession>
<dbReference type="InterPro" id="IPR000522">
    <property type="entry name" value="ABC_transptr_permease_BtuC"/>
</dbReference>
<comment type="similarity">
    <text evidence="2">Belongs to the binding-protein-dependent transport system permease family. FecCD subfamily.</text>
</comment>
<name>A0ABP7NWZ6_9ACTN</name>